<dbReference type="InterPro" id="IPR051474">
    <property type="entry name" value="Anti-sigma-K/W_factor"/>
</dbReference>
<dbReference type="PANTHER" id="PTHR37461">
    <property type="entry name" value="ANTI-SIGMA-K FACTOR RSKA"/>
    <property type="match status" value="1"/>
</dbReference>
<comment type="caution">
    <text evidence="3">The sequence shown here is derived from an EMBL/GenBank/DDBJ whole genome shotgun (WGS) entry which is preliminary data.</text>
</comment>
<dbReference type="RefSeq" id="WP_214113292.1">
    <property type="nucleotide sequence ID" value="NZ_JAHCTB010000004.1"/>
</dbReference>
<evidence type="ECO:0000259" key="2">
    <source>
        <dbReference type="Pfam" id="PF10099"/>
    </source>
</evidence>
<dbReference type="Pfam" id="PF10099">
    <property type="entry name" value="RskA_C"/>
    <property type="match status" value="1"/>
</dbReference>
<name>A0ABS5S5C2_9FLAO</name>
<sequence>MTAAELIESGKLEMYLCGALPAEEIAEVEEAIETYPEVKKETERIEESLIELAEKVAPTLSAMVWSYILNSINKVKTLGDSESKSTNWGAITGWAAAILCIGGIMWMLNQNNNLNKSVELTNIENSELKENLNEAETSLAANEEVLEILRSREYQTFTLPGNQAVAPDAFAKVYLNNNDGIAYIDVKGLPEAPRGKVYQVWSLVMEPLTPSSMGLVEAQNEVASGIYKFTDFPKAEAFGITLEPEGGSETPTLTQLYILGQVKTL</sequence>
<dbReference type="PANTHER" id="PTHR37461:SF1">
    <property type="entry name" value="ANTI-SIGMA-K FACTOR RSKA"/>
    <property type="match status" value="1"/>
</dbReference>
<feature type="coiled-coil region" evidence="1">
    <location>
        <begin position="111"/>
        <end position="152"/>
    </location>
</feature>
<dbReference type="Proteomes" id="UP001297092">
    <property type="component" value="Unassembled WGS sequence"/>
</dbReference>
<proteinExistence type="predicted"/>
<gene>
    <name evidence="3" type="ORF">KIV10_09525</name>
</gene>
<organism evidence="3 4">
    <name type="scientific">Aequorivita echinoideorum</name>
    <dbReference type="NCBI Taxonomy" id="1549647"/>
    <lineage>
        <taxon>Bacteria</taxon>
        <taxon>Pseudomonadati</taxon>
        <taxon>Bacteroidota</taxon>
        <taxon>Flavobacteriia</taxon>
        <taxon>Flavobacteriales</taxon>
        <taxon>Flavobacteriaceae</taxon>
        <taxon>Aequorivita</taxon>
    </lineage>
</organism>
<accession>A0ABS5S5C2</accession>
<dbReference type="InterPro" id="IPR018764">
    <property type="entry name" value="RskA_C"/>
</dbReference>
<keyword evidence="1" id="KW-0175">Coiled coil</keyword>
<evidence type="ECO:0000313" key="3">
    <source>
        <dbReference type="EMBL" id="MBT0608421.1"/>
    </source>
</evidence>
<keyword evidence="4" id="KW-1185">Reference proteome</keyword>
<protein>
    <submittedName>
        <fullName evidence="3">Anti-sigma factor</fullName>
    </submittedName>
</protein>
<dbReference type="EMBL" id="JAHCTB010000004">
    <property type="protein sequence ID" value="MBT0608421.1"/>
    <property type="molecule type" value="Genomic_DNA"/>
</dbReference>
<evidence type="ECO:0000313" key="4">
    <source>
        <dbReference type="Proteomes" id="UP001297092"/>
    </source>
</evidence>
<feature type="domain" description="Anti-sigma K factor RskA C-terminal" evidence="2">
    <location>
        <begin position="95"/>
        <end position="252"/>
    </location>
</feature>
<reference evidence="3 4" key="1">
    <citation type="submission" date="2021-05" db="EMBL/GenBank/DDBJ databases">
        <title>Aequorivita echinoideorum JCM 30378 genome.</title>
        <authorList>
            <person name="Zhang H."/>
            <person name="Li C."/>
        </authorList>
    </citation>
    <scope>NUCLEOTIDE SEQUENCE [LARGE SCALE GENOMIC DNA]</scope>
    <source>
        <strain evidence="3 4">JCM30378</strain>
    </source>
</reference>
<evidence type="ECO:0000256" key="1">
    <source>
        <dbReference type="SAM" id="Coils"/>
    </source>
</evidence>